<dbReference type="Gene3D" id="2.40.30.170">
    <property type="match status" value="1"/>
</dbReference>
<evidence type="ECO:0000259" key="5">
    <source>
        <dbReference type="Pfam" id="PF25917"/>
    </source>
</evidence>
<dbReference type="Gene3D" id="2.40.420.20">
    <property type="match status" value="1"/>
</dbReference>
<keyword evidence="3" id="KW-0175">Coiled coil</keyword>
<dbReference type="AlphaFoldDB" id="A0A1H2M785"/>
<dbReference type="FunFam" id="2.40.420.20:FF:000001">
    <property type="entry name" value="Efflux RND transporter periplasmic adaptor subunit"/>
    <property type="match status" value="1"/>
</dbReference>
<dbReference type="Proteomes" id="UP000198600">
    <property type="component" value="Chromosome I"/>
</dbReference>
<organism evidence="8 9">
    <name type="scientific">Pseudomonas mucidolens</name>
    <dbReference type="NCBI Taxonomy" id="46679"/>
    <lineage>
        <taxon>Bacteria</taxon>
        <taxon>Pseudomonadati</taxon>
        <taxon>Pseudomonadota</taxon>
        <taxon>Gammaproteobacteria</taxon>
        <taxon>Pseudomonadales</taxon>
        <taxon>Pseudomonadaceae</taxon>
        <taxon>Pseudomonas</taxon>
    </lineage>
</organism>
<comment type="subcellular location">
    <subcellularLocation>
        <location evidence="1">Cell inner membrane</location>
        <topology evidence="1">Lipid-anchor</topology>
    </subcellularLocation>
</comment>
<evidence type="ECO:0000313" key="9">
    <source>
        <dbReference type="Proteomes" id="UP000198600"/>
    </source>
</evidence>
<accession>A0A1H2M785</accession>
<proteinExistence type="inferred from homology"/>
<dbReference type="GO" id="GO:0022857">
    <property type="term" value="F:transmembrane transporter activity"/>
    <property type="evidence" value="ECO:0007669"/>
    <property type="project" value="InterPro"/>
</dbReference>
<evidence type="ECO:0000259" key="6">
    <source>
        <dbReference type="Pfam" id="PF25954"/>
    </source>
</evidence>
<dbReference type="PANTHER" id="PTHR30158:SF24">
    <property type="entry name" value="HLYD FAMILY SECRETION PROTEIN"/>
    <property type="match status" value="1"/>
</dbReference>
<dbReference type="NCBIfam" id="TIGR01730">
    <property type="entry name" value="RND_mfp"/>
    <property type="match status" value="1"/>
</dbReference>
<dbReference type="Pfam" id="PF25876">
    <property type="entry name" value="HH_MFP_RND"/>
    <property type="match status" value="1"/>
</dbReference>
<sequence length="403" mass="43315">MNSHTTGKLATSSSVKSKVIKGVALSAVSLALTAALTGCGPDNAGSTPVAPSVTVSQPVKSVITDWDSFTGRFEATDSVDVRSRVSGYLEKVAFQDGAIVKKGDLLFVIDSRSFQAAVVQAQGKLAQVRSQLSLAEQEFARANVLIESKTIARSLYDQRLQARQAAQAEVLSAEGALTSAKLDLEFTRITAPMTGRISRKLISEGNLVNGGNSSATLLTTIVSIDPIDIYFDIDEQSYLKYRRQANTAANQSQVRIALPGEVEPSMNGRMDFIDNRLDQSTGTLRQRARVSNKDLHLSPGQFGRVQFSSQAPYSALLLPDTAIGVDATRKVVYVLNAQNKVEVRPVTLGKLHDGLREIASGLQAQDRVIVDGLQRVRVGDTVTAQERSLAQAAKAMDNQEAPL</sequence>
<dbReference type="InterPro" id="IPR058792">
    <property type="entry name" value="Beta-barrel_RND_2"/>
</dbReference>
<dbReference type="RefSeq" id="WP_084377468.1">
    <property type="nucleotide sequence ID" value="NZ_LS483433.1"/>
</dbReference>
<comment type="similarity">
    <text evidence="2">Belongs to the membrane fusion protein (MFP) (TC 8.A.1) family.</text>
</comment>
<reference evidence="9" key="1">
    <citation type="submission" date="2016-10" db="EMBL/GenBank/DDBJ databases">
        <authorList>
            <person name="Varghese N."/>
            <person name="Submissions S."/>
        </authorList>
    </citation>
    <scope>NUCLEOTIDE SEQUENCE [LARGE SCALE GENOMIC DNA]</scope>
    <source>
        <strain evidence="9">LMG 2223</strain>
    </source>
</reference>
<dbReference type="GO" id="GO:0046677">
    <property type="term" value="P:response to antibiotic"/>
    <property type="evidence" value="ECO:0007669"/>
    <property type="project" value="TreeGrafter"/>
</dbReference>
<dbReference type="Pfam" id="PF25954">
    <property type="entry name" value="Beta-barrel_RND_2"/>
    <property type="match status" value="1"/>
</dbReference>
<feature type="domain" description="Multidrug resistance protein MdtA-like alpha-helical hairpin" evidence="4">
    <location>
        <begin position="119"/>
        <end position="187"/>
    </location>
</feature>
<evidence type="ECO:0000256" key="2">
    <source>
        <dbReference type="ARBA" id="ARBA00009477"/>
    </source>
</evidence>
<protein>
    <submittedName>
        <fullName evidence="8">RND family efflux transporter, MFP subunit</fullName>
    </submittedName>
</protein>
<dbReference type="Pfam" id="PF25917">
    <property type="entry name" value="BSH_RND"/>
    <property type="match status" value="1"/>
</dbReference>
<dbReference type="Gene3D" id="2.40.50.100">
    <property type="match status" value="1"/>
</dbReference>
<feature type="domain" description="CusB-like beta-barrel" evidence="6">
    <location>
        <begin position="243"/>
        <end position="310"/>
    </location>
</feature>
<dbReference type="InterPro" id="IPR058625">
    <property type="entry name" value="MdtA-like_BSH"/>
</dbReference>
<dbReference type="InterPro" id="IPR006143">
    <property type="entry name" value="RND_pump_MFP"/>
</dbReference>
<dbReference type="SUPFAM" id="SSF111369">
    <property type="entry name" value="HlyD-like secretion proteins"/>
    <property type="match status" value="1"/>
</dbReference>
<dbReference type="InterPro" id="IPR058624">
    <property type="entry name" value="MdtA-like_HH"/>
</dbReference>
<feature type="domain" description="Multidrug resistance protein MdtA-like barrel-sandwich hybrid" evidence="5">
    <location>
        <begin position="78"/>
        <end position="219"/>
    </location>
</feature>
<dbReference type="PANTHER" id="PTHR30158">
    <property type="entry name" value="ACRA/E-RELATED COMPONENT OF DRUG EFFLUX TRANSPORTER"/>
    <property type="match status" value="1"/>
</dbReference>
<dbReference type="GO" id="GO:0005886">
    <property type="term" value="C:plasma membrane"/>
    <property type="evidence" value="ECO:0007669"/>
    <property type="project" value="UniProtKB-SubCell"/>
</dbReference>
<dbReference type="EMBL" id="LT629802">
    <property type="protein sequence ID" value="SDU89127.1"/>
    <property type="molecule type" value="Genomic_DNA"/>
</dbReference>
<gene>
    <name evidence="8" type="ORF">SAMN05216202_1168</name>
</gene>
<dbReference type="InterPro" id="IPR058627">
    <property type="entry name" value="MdtA-like_C"/>
</dbReference>
<evidence type="ECO:0000256" key="1">
    <source>
        <dbReference type="ARBA" id="ARBA00004519"/>
    </source>
</evidence>
<evidence type="ECO:0000256" key="3">
    <source>
        <dbReference type="ARBA" id="ARBA00023054"/>
    </source>
</evidence>
<dbReference type="STRING" id="46679.SAMN05216202_1168"/>
<dbReference type="Pfam" id="PF25967">
    <property type="entry name" value="RND-MFP_C"/>
    <property type="match status" value="1"/>
</dbReference>
<evidence type="ECO:0000259" key="7">
    <source>
        <dbReference type="Pfam" id="PF25967"/>
    </source>
</evidence>
<keyword evidence="9" id="KW-1185">Reference proteome</keyword>
<name>A0A1H2M785_9PSED</name>
<dbReference type="Gene3D" id="1.10.287.470">
    <property type="entry name" value="Helix hairpin bin"/>
    <property type="match status" value="1"/>
</dbReference>
<feature type="domain" description="Multidrug resistance protein MdtA-like C-terminal permuted SH3" evidence="7">
    <location>
        <begin position="315"/>
        <end position="375"/>
    </location>
</feature>
<evidence type="ECO:0000313" key="8">
    <source>
        <dbReference type="EMBL" id="SDU89127.1"/>
    </source>
</evidence>
<dbReference type="OrthoDB" id="9816569at2"/>
<evidence type="ECO:0000259" key="4">
    <source>
        <dbReference type="Pfam" id="PF25876"/>
    </source>
</evidence>